<keyword evidence="3" id="KW-0413">Isomerase</keyword>
<dbReference type="PROSITE" id="PS51192">
    <property type="entry name" value="HELICASE_ATP_BIND_1"/>
    <property type="match status" value="1"/>
</dbReference>
<dbReference type="GO" id="GO:0000724">
    <property type="term" value="P:double-strand break repair via homologous recombination"/>
    <property type="evidence" value="ECO:0007669"/>
    <property type="project" value="TreeGrafter"/>
</dbReference>
<evidence type="ECO:0000256" key="4">
    <source>
        <dbReference type="ARBA" id="ARBA00023242"/>
    </source>
</evidence>
<evidence type="ECO:0000256" key="2">
    <source>
        <dbReference type="ARBA" id="ARBA00023125"/>
    </source>
</evidence>
<keyword evidence="5" id="KW-0067">ATP-binding</keyword>
<dbReference type="Pfam" id="PF00270">
    <property type="entry name" value="DEAD"/>
    <property type="match status" value="1"/>
</dbReference>
<name>A0A7D9HBC5_PARCT</name>
<keyword evidence="4" id="KW-0539">Nucleus</keyword>
<dbReference type="PANTHER" id="PTHR13710">
    <property type="entry name" value="DNA HELICASE RECQ FAMILY MEMBER"/>
    <property type="match status" value="1"/>
</dbReference>
<dbReference type="PANTHER" id="PTHR13710:SF153">
    <property type="entry name" value="RECQ-LIKE DNA HELICASE BLM"/>
    <property type="match status" value="1"/>
</dbReference>
<comment type="similarity">
    <text evidence="1">Belongs to the helicase family. RecQ subfamily.</text>
</comment>
<keyword evidence="5" id="KW-0547">Nucleotide-binding</keyword>
<organism evidence="5 6">
    <name type="scientific">Paramuricea clavata</name>
    <name type="common">Red gorgonian</name>
    <name type="synonym">Violescent sea-whip</name>
    <dbReference type="NCBI Taxonomy" id="317549"/>
    <lineage>
        <taxon>Eukaryota</taxon>
        <taxon>Metazoa</taxon>
        <taxon>Cnidaria</taxon>
        <taxon>Anthozoa</taxon>
        <taxon>Octocorallia</taxon>
        <taxon>Malacalcyonacea</taxon>
        <taxon>Plexauridae</taxon>
        <taxon>Paramuricea</taxon>
    </lineage>
</organism>
<evidence type="ECO:0000256" key="1">
    <source>
        <dbReference type="ARBA" id="ARBA00005446"/>
    </source>
</evidence>
<dbReference type="GO" id="GO:0005524">
    <property type="term" value="F:ATP binding"/>
    <property type="evidence" value="ECO:0007669"/>
    <property type="project" value="InterPro"/>
</dbReference>
<protein>
    <submittedName>
        <fullName evidence="5">ATP-dependent DNA helicase Q1</fullName>
    </submittedName>
</protein>
<evidence type="ECO:0000256" key="3">
    <source>
        <dbReference type="ARBA" id="ARBA00023235"/>
    </source>
</evidence>
<dbReference type="Proteomes" id="UP001152795">
    <property type="component" value="Unassembled WGS sequence"/>
</dbReference>
<keyword evidence="6" id="KW-1185">Reference proteome</keyword>
<reference evidence="5" key="1">
    <citation type="submission" date="2020-04" db="EMBL/GenBank/DDBJ databases">
        <authorList>
            <person name="Alioto T."/>
            <person name="Alioto T."/>
            <person name="Gomez Garrido J."/>
        </authorList>
    </citation>
    <scope>NUCLEOTIDE SEQUENCE</scope>
    <source>
        <strain evidence="5">A484AB</strain>
    </source>
</reference>
<proteinExistence type="inferred from homology"/>
<dbReference type="SUPFAM" id="SSF52540">
    <property type="entry name" value="P-loop containing nucleoside triphosphate hydrolases"/>
    <property type="match status" value="1"/>
</dbReference>
<dbReference type="OrthoDB" id="5974867at2759"/>
<dbReference type="InterPro" id="IPR011545">
    <property type="entry name" value="DEAD/DEAH_box_helicase_dom"/>
</dbReference>
<accession>A0A7D9HBC5</accession>
<dbReference type="GO" id="GO:0043138">
    <property type="term" value="F:3'-5' DNA helicase activity"/>
    <property type="evidence" value="ECO:0007669"/>
    <property type="project" value="TreeGrafter"/>
</dbReference>
<gene>
    <name evidence="5" type="ORF">PACLA_8A058298</name>
</gene>
<dbReference type="GO" id="GO:0005634">
    <property type="term" value="C:nucleus"/>
    <property type="evidence" value="ECO:0007669"/>
    <property type="project" value="TreeGrafter"/>
</dbReference>
<comment type="caution">
    <text evidence="5">The sequence shown here is derived from an EMBL/GenBank/DDBJ whole genome shotgun (WGS) entry which is preliminary data.</text>
</comment>
<dbReference type="GO" id="GO:0009378">
    <property type="term" value="F:four-way junction helicase activity"/>
    <property type="evidence" value="ECO:0007669"/>
    <property type="project" value="TreeGrafter"/>
</dbReference>
<evidence type="ECO:0000313" key="5">
    <source>
        <dbReference type="EMBL" id="CAB3978651.1"/>
    </source>
</evidence>
<evidence type="ECO:0000313" key="6">
    <source>
        <dbReference type="Proteomes" id="UP001152795"/>
    </source>
</evidence>
<dbReference type="Gene3D" id="3.40.50.300">
    <property type="entry name" value="P-loop containing nucleotide triphosphate hydrolases"/>
    <property type="match status" value="1"/>
</dbReference>
<dbReference type="InterPro" id="IPR014001">
    <property type="entry name" value="Helicase_ATP-bd"/>
</dbReference>
<dbReference type="AlphaFoldDB" id="A0A7D9HBC5"/>
<keyword evidence="2" id="KW-0238">DNA-binding</keyword>
<dbReference type="GO" id="GO:0003677">
    <property type="term" value="F:DNA binding"/>
    <property type="evidence" value="ECO:0007669"/>
    <property type="project" value="UniProtKB-KW"/>
</dbReference>
<dbReference type="GO" id="GO:0005737">
    <property type="term" value="C:cytoplasm"/>
    <property type="evidence" value="ECO:0007669"/>
    <property type="project" value="TreeGrafter"/>
</dbReference>
<sequence>MALLHEAIAGIVNKFNVKALNRFQMDAITKFVDGEDIFINLPTGYSKSLIYQSLPLVYDAILKSPGHIVAVVSPLINLIADQVSYLESIGVCATCLNAMVREEDKLGLEQGKFSIVYGTPKAWLTNERWRSMLNNSTYSKKLCAIAVDEAHVIKQW</sequence>
<keyword evidence="5" id="KW-0347">Helicase</keyword>
<dbReference type="InterPro" id="IPR027417">
    <property type="entry name" value="P-loop_NTPase"/>
</dbReference>
<dbReference type="EMBL" id="CACRXK020000130">
    <property type="protein sequence ID" value="CAB3978651.1"/>
    <property type="molecule type" value="Genomic_DNA"/>
</dbReference>
<dbReference type="GO" id="GO:0005694">
    <property type="term" value="C:chromosome"/>
    <property type="evidence" value="ECO:0007669"/>
    <property type="project" value="TreeGrafter"/>
</dbReference>
<keyword evidence="5" id="KW-0378">Hydrolase</keyword>